<protein>
    <submittedName>
        <fullName evidence="1">Uncharacterized protein</fullName>
    </submittedName>
</protein>
<dbReference type="EMBL" id="MN740316">
    <property type="protein sequence ID" value="QHT99800.1"/>
    <property type="molecule type" value="Genomic_DNA"/>
</dbReference>
<sequence>MENTNYKVLLQMICIYNALNDGWTVKKTGPNKYECEKELKKINSDVFMDQFVKEFLKYIISKNNAFTNQD</sequence>
<proteinExistence type="predicted"/>
<accession>A0A6C0J4V7</accession>
<evidence type="ECO:0000313" key="1">
    <source>
        <dbReference type="EMBL" id="QHT99800.1"/>
    </source>
</evidence>
<reference evidence="1" key="1">
    <citation type="journal article" date="2020" name="Nature">
        <title>Giant virus diversity and host interactions through global metagenomics.</title>
        <authorList>
            <person name="Schulz F."/>
            <person name="Roux S."/>
            <person name="Paez-Espino D."/>
            <person name="Jungbluth S."/>
            <person name="Walsh D.A."/>
            <person name="Denef V.J."/>
            <person name="McMahon K.D."/>
            <person name="Konstantinidis K.T."/>
            <person name="Eloe-Fadrosh E.A."/>
            <person name="Kyrpides N.C."/>
            <person name="Woyke T."/>
        </authorList>
    </citation>
    <scope>NUCLEOTIDE SEQUENCE</scope>
    <source>
        <strain evidence="1">GVMAG-M-3300025727-45</strain>
    </source>
</reference>
<dbReference type="AlphaFoldDB" id="A0A6C0J4V7"/>
<name>A0A6C0J4V7_9ZZZZ</name>
<organism evidence="1">
    <name type="scientific">viral metagenome</name>
    <dbReference type="NCBI Taxonomy" id="1070528"/>
    <lineage>
        <taxon>unclassified sequences</taxon>
        <taxon>metagenomes</taxon>
        <taxon>organismal metagenomes</taxon>
    </lineage>
</organism>